<dbReference type="InterPro" id="IPR005025">
    <property type="entry name" value="FMN_Rdtase-like_dom"/>
</dbReference>
<dbReference type="EMBL" id="JACNYL010000002">
    <property type="protein sequence ID" value="MBD1421445.1"/>
    <property type="molecule type" value="Genomic_DNA"/>
</dbReference>
<evidence type="ECO:0000313" key="3">
    <source>
        <dbReference type="Proteomes" id="UP000651112"/>
    </source>
</evidence>
<dbReference type="Proteomes" id="UP000651112">
    <property type="component" value="Unassembled WGS sequence"/>
</dbReference>
<dbReference type="SUPFAM" id="SSF52218">
    <property type="entry name" value="Flavoproteins"/>
    <property type="match status" value="1"/>
</dbReference>
<name>A0ABR7XQL5_9SPHI</name>
<dbReference type="InterPro" id="IPR050712">
    <property type="entry name" value="NAD(P)H-dep_reductase"/>
</dbReference>
<evidence type="ECO:0000313" key="2">
    <source>
        <dbReference type="EMBL" id="MBD1421445.1"/>
    </source>
</evidence>
<organism evidence="2 3">
    <name type="scientific">Sphingobacterium chuzhouense</name>
    <dbReference type="NCBI Taxonomy" id="1742264"/>
    <lineage>
        <taxon>Bacteria</taxon>
        <taxon>Pseudomonadati</taxon>
        <taxon>Bacteroidota</taxon>
        <taxon>Sphingobacteriia</taxon>
        <taxon>Sphingobacteriales</taxon>
        <taxon>Sphingobacteriaceae</taxon>
        <taxon>Sphingobacterium</taxon>
    </lineage>
</organism>
<keyword evidence="3" id="KW-1185">Reference proteome</keyword>
<sequence>MAAKTIGIVVGSLRKGSFSKKIANFLIENAPEGYTLERIEIGDLALYNQDYDEGESPASYAPFRNKIKSLDGVIFITPEYNRSVPGVLKNAIDVGSRPYGQNAWEGKPTLIISSSISNLSGFGANHHLRQSLVFLDMPTLQQPEVYLANVQKLFDDNGRLTNEDTANFLRQVLDSYTKFVEHYAKGFH</sequence>
<comment type="caution">
    <text evidence="2">The sequence shown here is derived from an EMBL/GenBank/DDBJ whole genome shotgun (WGS) entry which is preliminary data.</text>
</comment>
<dbReference type="PANTHER" id="PTHR30543:SF21">
    <property type="entry name" value="NAD(P)H-DEPENDENT FMN REDUCTASE LOT6"/>
    <property type="match status" value="1"/>
</dbReference>
<reference evidence="2 3" key="1">
    <citation type="submission" date="2020-08" db="EMBL/GenBank/DDBJ databases">
        <title>Sphingobacterium sp. DN00404 isolated from aquaculture water.</title>
        <authorList>
            <person name="Zhang M."/>
        </authorList>
    </citation>
    <scope>NUCLEOTIDE SEQUENCE [LARGE SCALE GENOMIC DNA]</scope>
    <source>
        <strain evidence="2 3">KCTC 42746</strain>
    </source>
</reference>
<dbReference type="Pfam" id="PF03358">
    <property type="entry name" value="FMN_red"/>
    <property type="match status" value="1"/>
</dbReference>
<proteinExistence type="predicted"/>
<feature type="domain" description="NADPH-dependent FMN reductase-like" evidence="1">
    <location>
        <begin position="6"/>
        <end position="150"/>
    </location>
</feature>
<protein>
    <submittedName>
        <fullName evidence="2">NAD(P)H-dependent oxidoreductase</fullName>
    </submittedName>
</protein>
<accession>A0ABR7XQL5</accession>
<gene>
    <name evidence="2" type="ORF">H8B21_07665</name>
</gene>
<evidence type="ECO:0000259" key="1">
    <source>
        <dbReference type="Pfam" id="PF03358"/>
    </source>
</evidence>
<dbReference type="PANTHER" id="PTHR30543">
    <property type="entry name" value="CHROMATE REDUCTASE"/>
    <property type="match status" value="1"/>
</dbReference>
<dbReference type="Gene3D" id="3.40.50.360">
    <property type="match status" value="1"/>
</dbReference>
<dbReference type="InterPro" id="IPR029039">
    <property type="entry name" value="Flavoprotein-like_sf"/>
</dbReference>
<dbReference type="RefSeq" id="WP_190313210.1">
    <property type="nucleotide sequence ID" value="NZ_JACNYL010000002.1"/>
</dbReference>